<feature type="region of interest" description="Disordered" evidence="7">
    <location>
        <begin position="194"/>
        <end position="228"/>
    </location>
</feature>
<comment type="caution">
    <text evidence="9">The sequence shown here is derived from an EMBL/GenBank/DDBJ whole genome shotgun (WGS) entry which is preliminary data.</text>
</comment>
<evidence type="ECO:0000256" key="7">
    <source>
        <dbReference type="SAM" id="MobiDB-lite"/>
    </source>
</evidence>
<comment type="subcellular location">
    <subcellularLocation>
        <location evidence="1">Nucleus</location>
    </subcellularLocation>
</comment>
<dbReference type="GO" id="GO:0003677">
    <property type="term" value="F:DNA binding"/>
    <property type="evidence" value="ECO:0007669"/>
    <property type="project" value="UniProtKB-KW"/>
</dbReference>
<evidence type="ECO:0000256" key="5">
    <source>
        <dbReference type="ARBA" id="ARBA00023163"/>
    </source>
</evidence>
<name>A0AAV5CHY0_ELECO</name>
<keyword evidence="5" id="KW-0804">Transcription</keyword>
<dbReference type="InterPro" id="IPR001005">
    <property type="entry name" value="SANT/Myb"/>
</dbReference>
<dbReference type="Gene3D" id="1.10.10.60">
    <property type="entry name" value="Homeodomain-like"/>
    <property type="match status" value="1"/>
</dbReference>
<accession>A0AAV5CHY0</accession>
<evidence type="ECO:0000256" key="1">
    <source>
        <dbReference type="ARBA" id="ARBA00004123"/>
    </source>
</evidence>
<evidence type="ECO:0000259" key="8">
    <source>
        <dbReference type="PROSITE" id="PS51294"/>
    </source>
</evidence>
<keyword evidence="2" id="KW-0677">Repeat</keyword>
<sequence length="228" mass="24786">MNVSRTRRRPKRMNEYVSYIGGDHSGFSYNERCQCHLAKQGRNGLNLEKEGAHANAMRPSCPICPRARPSPLITVTPLGSAAAAARKIGGMHGGARLAGRSGSCTAHLTTPSLSLAFPFPSCPCRHYHLPGRTDNEIKNYWNTRLKRRQRAGLPLYPPDIEREIAVLRAQNPNPFPDARQCQHQLPGAAALRREQPVRAAVAAAADQPKLPAPEPDAGGCTSPTTSSR</sequence>
<organism evidence="9 10">
    <name type="scientific">Eleusine coracana subsp. coracana</name>
    <dbReference type="NCBI Taxonomy" id="191504"/>
    <lineage>
        <taxon>Eukaryota</taxon>
        <taxon>Viridiplantae</taxon>
        <taxon>Streptophyta</taxon>
        <taxon>Embryophyta</taxon>
        <taxon>Tracheophyta</taxon>
        <taxon>Spermatophyta</taxon>
        <taxon>Magnoliopsida</taxon>
        <taxon>Liliopsida</taxon>
        <taxon>Poales</taxon>
        <taxon>Poaceae</taxon>
        <taxon>PACMAD clade</taxon>
        <taxon>Chloridoideae</taxon>
        <taxon>Cynodonteae</taxon>
        <taxon>Eleusininae</taxon>
        <taxon>Eleusine</taxon>
    </lineage>
</organism>
<reference evidence="9" key="2">
    <citation type="submission" date="2021-12" db="EMBL/GenBank/DDBJ databases">
        <title>Resequencing data analysis of finger millet.</title>
        <authorList>
            <person name="Hatakeyama M."/>
            <person name="Aluri S."/>
            <person name="Balachadran M.T."/>
            <person name="Sivarajan S.R."/>
            <person name="Poveda L."/>
            <person name="Shimizu-Inatsugi R."/>
            <person name="Schlapbach R."/>
            <person name="Sreeman S.M."/>
            <person name="Shimizu K.K."/>
        </authorList>
    </citation>
    <scope>NUCLEOTIDE SEQUENCE</scope>
</reference>
<keyword evidence="6" id="KW-0539">Nucleus</keyword>
<evidence type="ECO:0000256" key="2">
    <source>
        <dbReference type="ARBA" id="ARBA00022737"/>
    </source>
</evidence>
<evidence type="ECO:0000256" key="4">
    <source>
        <dbReference type="ARBA" id="ARBA00023125"/>
    </source>
</evidence>
<keyword evidence="10" id="KW-1185">Reference proteome</keyword>
<dbReference type="PROSITE" id="PS51294">
    <property type="entry name" value="HTH_MYB"/>
    <property type="match status" value="1"/>
</dbReference>
<gene>
    <name evidence="9" type="primary">ga14617</name>
    <name evidence="9" type="ORF">PR202_ga14617</name>
</gene>
<evidence type="ECO:0000256" key="6">
    <source>
        <dbReference type="ARBA" id="ARBA00023242"/>
    </source>
</evidence>
<dbReference type="InterPro" id="IPR017930">
    <property type="entry name" value="Myb_dom"/>
</dbReference>
<dbReference type="CDD" id="cd00167">
    <property type="entry name" value="SANT"/>
    <property type="match status" value="1"/>
</dbReference>
<evidence type="ECO:0000256" key="3">
    <source>
        <dbReference type="ARBA" id="ARBA00023015"/>
    </source>
</evidence>
<dbReference type="GO" id="GO:0005634">
    <property type="term" value="C:nucleus"/>
    <property type="evidence" value="ECO:0007669"/>
    <property type="project" value="UniProtKB-SubCell"/>
</dbReference>
<dbReference type="PANTHER" id="PTHR47995">
    <property type="entry name" value="TRANSCRIPTION FACTOR MYB33-RELATED"/>
    <property type="match status" value="1"/>
</dbReference>
<proteinExistence type="predicted"/>
<dbReference type="PANTHER" id="PTHR47995:SF21">
    <property type="entry name" value="OS06G0679400 PROTEIN"/>
    <property type="match status" value="1"/>
</dbReference>
<dbReference type="EMBL" id="BQKI01000007">
    <property type="protein sequence ID" value="GJM97675.1"/>
    <property type="molecule type" value="Genomic_DNA"/>
</dbReference>
<protein>
    <recommendedName>
        <fullName evidence="8">HTH myb-type domain-containing protein</fullName>
    </recommendedName>
</protein>
<keyword evidence="4" id="KW-0238">DNA-binding</keyword>
<feature type="domain" description="HTH myb-type" evidence="8">
    <location>
        <begin position="128"/>
        <end position="149"/>
    </location>
</feature>
<reference evidence="9" key="1">
    <citation type="journal article" date="2018" name="DNA Res.">
        <title>Multiple hybrid de novo genome assembly of finger millet, an orphan allotetraploid crop.</title>
        <authorList>
            <person name="Hatakeyama M."/>
            <person name="Aluri S."/>
            <person name="Balachadran M.T."/>
            <person name="Sivarajan S.R."/>
            <person name="Patrignani A."/>
            <person name="Gruter S."/>
            <person name="Poveda L."/>
            <person name="Shimizu-Inatsugi R."/>
            <person name="Baeten J."/>
            <person name="Francoijs K.J."/>
            <person name="Nataraja K.N."/>
            <person name="Reddy Y.A.N."/>
            <person name="Phadnis S."/>
            <person name="Ravikumar R.L."/>
            <person name="Schlapbach R."/>
            <person name="Sreeman S.M."/>
            <person name="Shimizu K.K."/>
        </authorList>
    </citation>
    <scope>NUCLEOTIDE SEQUENCE</scope>
</reference>
<evidence type="ECO:0000313" key="9">
    <source>
        <dbReference type="EMBL" id="GJM97675.1"/>
    </source>
</evidence>
<dbReference type="AlphaFoldDB" id="A0AAV5CHY0"/>
<evidence type="ECO:0000313" key="10">
    <source>
        <dbReference type="Proteomes" id="UP001054889"/>
    </source>
</evidence>
<dbReference type="Proteomes" id="UP001054889">
    <property type="component" value="Unassembled WGS sequence"/>
</dbReference>
<keyword evidence="3" id="KW-0805">Transcription regulation</keyword>